<keyword evidence="6 13" id="KW-0479">Metal-binding</keyword>
<protein>
    <recommendedName>
        <fullName evidence="13">Phenylalanine--tRNA ligase alpha subunit</fullName>
        <ecNumber evidence="13">6.1.1.20</ecNumber>
    </recommendedName>
    <alternativeName>
        <fullName evidence="13">Phenylalanyl-tRNA synthetase alpha subunit</fullName>
        <shortName evidence="13">PheRS</shortName>
    </alternativeName>
</protein>
<evidence type="ECO:0000256" key="6">
    <source>
        <dbReference type="ARBA" id="ARBA00022723"/>
    </source>
</evidence>
<dbReference type="EC" id="6.1.1.20" evidence="13"/>
<keyword evidence="4 13" id="KW-0963">Cytoplasm</keyword>
<dbReference type="GO" id="GO:0005737">
    <property type="term" value="C:cytoplasm"/>
    <property type="evidence" value="ECO:0007669"/>
    <property type="project" value="UniProtKB-SubCell"/>
</dbReference>
<evidence type="ECO:0000313" key="16">
    <source>
        <dbReference type="Proteomes" id="UP000178085"/>
    </source>
</evidence>
<evidence type="ECO:0000256" key="2">
    <source>
        <dbReference type="ARBA" id="ARBA00010207"/>
    </source>
</evidence>
<evidence type="ECO:0000256" key="5">
    <source>
        <dbReference type="ARBA" id="ARBA00022598"/>
    </source>
</evidence>
<comment type="cofactor">
    <cofactor evidence="13">
        <name>Mg(2+)</name>
        <dbReference type="ChEBI" id="CHEBI:18420"/>
    </cofactor>
    <text evidence="13">Binds 2 magnesium ions per tetramer.</text>
</comment>
<dbReference type="AlphaFoldDB" id="A0A1F4NPJ0"/>
<evidence type="ECO:0000256" key="1">
    <source>
        <dbReference type="ARBA" id="ARBA00004496"/>
    </source>
</evidence>
<evidence type="ECO:0000256" key="10">
    <source>
        <dbReference type="ARBA" id="ARBA00022917"/>
    </source>
</evidence>
<evidence type="ECO:0000256" key="12">
    <source>
        <dbReference type="ARBA" id="ARBA00049255"/>
    </source>
</evidence>
<evidence type="ECO:0000256" key="7">
    <source>
        <dbReference type="ARBA" id="ARBA00022741"/>
    </source>
</evidence>
<evidence type="ECO:0000256" key="11">
    <source>
        <dbReference type="ARBA" id="ARBA00023146"/>
    </source>
</evidence>
<dbReference type="InterPro" id="IPR004529">
    <property type="entry name" value="Phe-tRNA-synth_IIc_asu"/>
</dbReference>
<dbReference type="InterPro" id="IPR004188">
    <property type="entry name" value="Phe-tRNA_ligase_II_N"/>
</dbReference>
<comment type="similarity">
    <text evidence="2 13">Belongs to the class-II aminoacyl-tRNA synthetase family. Phe-tRNA synthetase alpha subunit type 1 subfamily.</text>
</comment>
<dbReference type="GO" id="GO:0005524">
    <property type="term" value="F:ATP binding"/>
    <property type="evidence" value="ECO:0007669"/>
    <property type="project" value="UniProtKB-UniRule"/>
</dbReference>
<dbReference type="InterPro" id="IPR010978">
    <property type="entry name" value="tRNA-bd_arm"/>
</dbReference>
<evidence type="ECO:0000256" key="8">
    <source>
        <dbReference type="ARBA" id="ARBA00022840"/>
    </source>
</evidence>
<comment type="subcellular location">
    <subcellularLocation>
        <location evidence="1 13">Cytoplasm</location>
    </subcellularLocation>
</comment>
<dbReference type="NCBIfam" id="TIGR00468">
    <property type="entry name" value="pheS"/>
    <property type="match status" value="1"/>
</dbReference>
<dbReference type="InterPro" id="IPR006195">
    <property type="entry name" value="aa-tRNA-synth_II"/>
</dbReference>
<comment type="subunit">
    <text evidence="3 13">Tetramer of two alpha and two beta subunits.</text>
</comment>
<name>A0A1F4NPJ0_UNCK3</name>
<dbReference type="PANTHER" id="PTHR11538">
    <property type="entry name" value="PHENYLALANYL-TRNA SYNTHETASE"/>
    <property type="match status" value="1"/>
</dbReference>
<dbReference type="Pfam" id="PF01409">
    <property type="entry name" value="tRNA-synt_2d"/>
    <property type="match status" value="1"/>
</dbReference>
<keyword evidence="9 13" id="KW-0460">Magnesium</keyword>
<keyword evidence="7 13" id="KW-0547">Nucleotide-binding</keyword>
<feature type="binding site" evidence="13">
    <location>
        <position position="262"/>
    </location>
    <ligand>
        <name>Mg(2+)</name>
        <dbReference type="ChEBI" id="CHEBI:18420"/>
        <note>shared with beta subunit</note>
    </ligand>
</feature>
<dbReference type="InterPro" id="IPR022911">
    <property type="entry name" value="Phe_tRNA_ligase_alpha1_bac"/>
</dbReference>
<dbReference type="Pfam" id="PF02912">
    <property type="entry name" value="Phe_tRNA-synt_N"/>
    <property type="match status" value="1"/>
</dbReference>
<keyword evidence="5 13" id="KW-0436">Ligase</keyword>
<evidence type="ECO:0000313" key="15">
    <source>
        <dbReference type="EMBL" id="OGB73369.1"/>
    </source>
</evidence>
<dbReference type="GO" id="GO:0004826">
    <property type="term" value="F:phenylalanine-tRNA ligase activity"/>
    <property type="evidence" value="ECO:0007669"/>
    <property type="project" value="UniProtKB-UniRule"/>
</dbReference>
<keyword evidence="8 13" id="KW-0067">ATP-binding</keyword>
<dbReference type="Gene3D" id="3.30.930.10">
    <property type="entry name" value="Bira Bifunctional Protein, Domain 2"/>
    <property type="match status" value="1"/>
</dbReference>
<keyword evidence="11 13" id="KW-0030">Aminoacyl-tRNA synthetase</keyword>
<dbReference type="PROSITE" id="PS50862">
    <property type="entry name" value="AA_TRNA_LIGASE_II"/>
    <property type="match status" value="1"/>
</dbReference>
<gene>
    <name evidence="13" type="primary">pheS</name>
    <name evidence="15" type="ORF">A3K51_00625</name>
</gene>
<dbReference type="PANTHER" id="PTHR11538:SF41">
    <property type="entry name" value="PHENYLALANINE--TRNA LIGASE, MITOCHONDRIAL"/>
    <property type="match status" value="1"/>
</dbReference>
<dbReference type="InterPro" id="IPR002319">
    <property type="entry name" value="Phenylalanyl-tRNA_Synthase"/>
</dbReference>
<evidence type="ECO:0000256" key="4">
    <source>
        <dbReference type="ARBA" id="ARBA00022490"/>
    </source>
</evidence>
<dbReference type="Proteomes" id="UP000178085">
    <property type="component" value="Unassembled WGS sequence"/>
</dbReference>
<dbReference type="SUPFAM" id="SSF55681">
    <property type="entry name" value="Class II aaRS and biotin synthetases"/>
    <property type="match status" value="1"/>
</dbReference>
<keyword evidence="10 13" id="KW-0648">Protein biosynthesis</keyword>
<evidence type="ECO:0000256" key="13">
    <source>
        <dbReference type="HAMAP-Rule" id="MF_00281"/>
    </source>
</evidence>
<dbReference type="GO" id="GO:0006432">
    <property type="term" value="P:phenylalanyl-tRNA aminoacylation"/>
    <property type="evidence" value="ECO:0007669"/>
    <property type="project" value="UniProtKB-UniRule"/>
</dbReference>
<comment type="catalytic activity">
    <reaction evidence="12 13">
        <text>tRNA(Phe) + L-phenylalanine + ATP = L-phenylalanyl-tRNA(Phe) + AMP + diphosphate + H(+)</text>
        <dbReference type="Rhea" id="RHEA:19413"/>
        <dbReference type="Rhea" id="RHEA-COMP:9668"/>
        <dbReference type="Rhea" id="RHEA-COMP:9699"/>
        <dbReference type="ChEBI" id="CHEBI:15378"/>
        <dbReference type="ChEBI" id="CHEBI:30616"/>
        <dbReference type="ChEBI" id="CHEBI:33019"/>
        <dbReference type="ChEBI" id="CHEBI:58095"/>
        <dbReference type="ChEBI" id="CHEBI:78442"/>
        <dbReference type="ChEBI" id="CHEBI:78531"/>
        <dbReference type="ChEBI" id="CHEBI:456215"/>
        <dbReference type="EC" id="6.1.1.20"/>
    </reaction>
</comment>
<evidence type="ECO:0000256" key="3">
    <source>
        <dbReference type="ARBA" id="ARBA00011209"/>
    </source>
</evidence>
<dbReference type="EMBL" id="METD01000001">
    <property type="protein sequence ID" value="OGB73369.1"/>
    <property type="molecule type" value="Genomic_DNA"/>
</dbReference>
<comment type="caution">
    <text evidence="15">The sequence shown here is derived from an EMBL/GenBank/DDBJ whole genome shotgun (WGS) entry which is preliminary data.</text>
</comment>
<dbReference type="CDD" id="cd00496">
    <property type="entry name" value="PheRS_alpha_core"/>
    <property type="match status" value="1"/>
</dbReference>
<sequence>MEDKLKQLWLQAQSEIASANPANYEILRTKYLGRKSELNHLLGQIADLPIEQKAVAGQLGNQIKQQLAERLNQLAERQPKAEVELFDPTIPGLHPPLGRLHPLTQTTNELVKLFRGLGFSVADGPEVETEENNFNLLNIPDNHPARDAWDTFWLKESVGSKFNPSADGQNSKFLLRTHTSPVQIRYMKEHRPPIRIIAPGRTFRYEAEDATHSSVFYQLEGLLIDRGITVAHLKAVIDTIVKDILGSEVKTRLRPSFFPFTEPSFEVDIWFKGHWLELMGCGMVHPTVLKNGDIDPTEFSGFAFGLGIDRITMLKHGIDDIRLFLSGNLDFLEEF</sequence>
<organism evidence="15 16">
    <name type="scientific">candidate division Kazan bacterium RIFCSPLOWO2_01_FULL_45_19</name>
    <dbReference type="NCBI Taxonomy" id="1798538"/>
    <lineage>
        <taxon>Bacteria</taxon>
        <taxon>Bacteria division Kazan-3B-28</taxon>
    </lineage>
</organism>
<dbReference type="GO" id="GO:0000287">
    <property type="term" value="F:magnesium ion binding"/>
    <property type="evidence" value="ECO:0007669"/>
    <property type="project" value="UniProtKB-UniRule"/>
</dbReference>
<accession>A0A1F4NPJ0</accession>
<dbReference type="SUPFAM" id="SSF46589">
    <property type="entry name" value="tRNA-binding arm"/>
    <property type="match status" value="1"/>
</dbReference>
<dbReference type="InterPro" id="IPR045864">
    <property type="entry name" value="aa-tRNA-synth_II/BPL/LPL"/>
</dbReference>
<dbReference type="HAMAP" id="MF_00281">
    <property type="entry name" value="Phe_tRNA_synth_alpha1"/>
    <property type="match status" value="1"/>
</dbReference>
<evidence type="ECO:0000256" key="9">
    <source>
        <dbReference type="ARBA" id="ARBA00022842"/>
    </source>
</evidence>
<reference evidence="15 16" key="1">
    <citation type="journal article" date="2016" name="Nat. Commun.">
        <title>Thousands of microbial genomes shed light on interconnected biogeochemical processes in an aquifer system.</title>
        <authorList>
            <person name="Anantharaman K."/>
            <person name="Brown C.T."/>
            <person name="Hug L.A."/>
            <person name="Sharon I."/>
            <person name="Castelle C.J."/>
            <person name="Probst A.J."/>
            <person name="Thomas B.C."/>
            <person name="Singh A."/>
            <person name="Wilkins M.J."/>
            <person name="Karaoz U."/>
            <person name="Brodie E.L."/>
            <person name="Williams K.H."/>
            <person name="Hubbard S.S."/>
            <person name="Banfield J.F."/>
        </authorList>
    </citation>
    <scope>NUCLEOTIDE SEQUENCE [LARGE SCALE GENOMIC DNA]</scope>
</reference>
<dbReference type="GO" id="GO:0000049">
    <property type="term" value="F:tRNA binding"/>
    <property type="evidence" value="ECO:0007669"/>
    <property type="project" value="InterPro"/>
</dbReference>
<feature type="domain" description="Aminoacyl-transfer RNA synthetases class-II family profile" evidence="14">
    <location>
        <begin position="110"/>
        <end position="314"/>
    </location>
</feature>
<proteinExistence type="inferred from homology"/>
<evidence type="ECO:0000259" key="14">
    <source>
        <dbReference type="PROSITE" id="PS50862"/>
    </source>
</evidence>